<evidence type="ECO:0000313" key="1">
    <source>
        <dbReference type="EMBL" id="MPN28992.1"/>
    </source>
</evidence>
<dbReference type="AlphaFoldDB" id="A0A645GSR6"/>
<comment type="caution">
    <text evidence="1">The sequence shown here is derived from an EMBL/GenBank/DDBJ whole genome shotgun (WGS) entry which is preliminary data.</text>
</comment>
<reference evidence="1" key="1">
    <citation type="submission" date="2019-08" db="EMBL/GenBank/DDBJ databases">
        <authorList>
            <person name="Kucharzyk K."/>
            <person name="Murdoch R.W."/>
            <person name="Higgins S."/>
            <person name="Loffler F."/>
        </authorList>
    </citation>
    <scope>NUCLEOTIDE SEQUENCE</scope>
</reference>
<protein>
    <submittedName>
        <fullName evidence="1">Uncharacterized protein</fullName>
    </submittedName>
</protein>
<sequence>MIKPLRLRRQARYNPLDDRVHRAGKPFDICDNAVVYGVYRLRRRQRARAAHRRGHITFNAGHIIFEAYANAVRHVPADFGENR</sequence>
<dbReference type="EMBL" id="VSSQ01079476">
    <property type="protein sequence ID" value="MPN28992.1"/>
    <property type="molecule type" value="Genomic_DNA"/>
</dbReference>
<name>A0A645GSR6_9ZZZZ</name>
<accession>A0A645GSR6</accession>
<proteinExistence type="predicted"/>
<organism evidence="1">
    <name type="scientific">bioreactor metagenome</name>
    <dbReference type="NCBI Taxonomy" id="1076179"/>
    <lineage>
        <taxon>unclassified sequences</taxon>
        <taxon>metagenomes</taxon>
        <taxon>ecological metagenomes</taxon>
    </lineage>
</organism>
<gene>
    <name evidence="1" type="ORF">SDC9_176439</name>
</gene>